<dbReference type="InterPro" id="IPR001841">
    <property type="entry name" value="Znf_RING"/>
</dbReference>
<sequence>MSSDDLDCPVCIEQFAHRRLRYNIACGHIFCLDCLAKISPRLCLMCRKAYSEGDITQAPVASLSGSELALFVLYIILFYFIDAHDGMAAKRISPRV</sequence>
<dbReference type="Gene3D" id="3.30.40.10">
    <property type="entry name" value="Zinc/RING finger domain, C3HC4 (zinc finger)"/>
    <property type="match status" value="1"/>
</dbReference>
<evidence type="ECO:0000259" key="6">
    <source>
        <dbReference type="PROSITE" id="PS50089"/>
    </source>
</evidence>
<evidence type="ECO:0000256" key="3">
    <source>
        <dbReference type="ARBA" id="ARBA00022833"/>
    </source>
</evidence>
<keyword evidence="5" id="KW-1133">Transmembrane helix</keyword>
<evidence type="ECO:0000256" key="5">
    <source>
        <dbReference type="SAM" id="Phobius"/>
    </source>
</evidence>
<keyword evidence="2 4" id="KW-0863">Zinc-finger</keyword>
<dbReference type="InterPro" id="IPR013083">
    <property type="entry name" value="Znf_RING/FYVE/PHD"/>
</dbReference>
<keyword evidence="3" id="KW-0862">Zinc</keyword>
<dbReference type="Proteomes" id="UP001219525">
    <property type="component" value="Unassembled WGS sequence"/>
</dbReference>
<comment type="caution">
    <text evidence="7">The sequence shown here is derived from an EMBL/GenBank/DDBJ whole genome shotgun (WGS) entry which is preliminary data.</text>
</comment>
<evidence type="ECO:0000256" key="2">
    <source>
        <dbReference type="ARBA" id="ARBA00022771"/>
    </source>
</evidence>
<reference evidence="7" key="1">
    <citation type="submission" date="2023-03" db="EMBL/GenBank/DDBJ databases">
        <title>Massive genome expansion in bonnet fungi (Mycena s.s.) driven by repeated elements and novel gene families across ecological guilds.</title>
        <authorList>
            <consortium name="Lawrence Berkeley National Laboratory"/>
            <person name="Harder C.B."/>
            <person name="Miyauchi S."/>
            <person name="Viragh M."/>
            <person name="Kuo A."/>
            <person name="Thoen E."/>
            <person name="Andreopoulos B."/>
            <person name="Lu D."/>
            <person name="Skrede I."/>
            <person name="Drula E."/>
            <person name="Henrissat B."/>
            <person name="Morin E."/>
            <person name="Kohler A."/>
            <person name="Barry K."/>
            <person name="LaButti K."/>
            <person name="Morin E."/>
            <person name="Salamov A."/>
            <person name="Lipzen A."/>
            <person name="Mereny Z."/>
            <person name="Hegedus B."/>
            <person name="Baldrian P."/>
            <person name="Stursova M."/>
            <person name="Weitz H."/>
            <person name="Taylor A."/>
            <person name="Grigoriev I.V."/>
            <person name="Nagy L.G."/>
            <person name="Martin F."/>
            <person name="Kauserud H."/>
        </authorList>
    </citation>
    <scope>NUCLEOTIDE SEQUENCE</scope>
    <source>
        <strain evidence="7">9144</strain>
    </source>
</reference>
<keyword evidence="8" id="KW-1185">Reference proteome</keyword>
<protein>
    <recommendedName>
        <fullName evidence="6">RING-type domain-containing protein</fullName>
    </recommendedName>
</protein>
<evidence type="ECO:0000313" key="8">
    <source>
        <dbReference type="Proteomes" id="UP001219525"/>
    </source>
</evidence>
<dbReference type="InterPro" id="IPR017907">
    <property type="entry name" value="Znf_RING_CS"/>
</dbReference>
<evidence type="ECO:0000256" key="4">
    <source>
        <dbReference type="PROSITE-ProRule" id="PRU00175"/>
    </source>
</evidence>
<organism evidence="7 8">
    <name type="scientific">Mycena pura</name>
    <dbReference type="NCBI Taxonomy" id="153505"/>
    <lineage>
        <taxon>Eukaryota</taxon>
        <taxon>Fungi</taxon>
        <taxon>Dikarya</taxon>
        <taxon>Basidiomycota</taxon>
        <taxon>Agaricomycotina</taxon>
        <taxon>Agaricomycetes</taxon>
        <taxon>Agaricomycetidae</taxon>
        <taxon>Agaricales</taxon>
        <taxon>Marasmiineae</taxon>
        <taxon>Mycenaceae</taxon>
        <taxon>Mycena</taxon>
    </lineage>
</organism>
<evidence type="ECO:0000313" key="7">
    <source>
        <dbReference type="EMBL" id="KAJ7230504.1"/>
    </source>
</evidence>
<dbReference type="PROSITE" id="PS50089">
    <property type="entry name" value="ZF_RING_2"/>
    <property type="match status" value="1"/>
</dbReference>
<dbReference type="GO" id="GO:0008270">
    <property type="term" value="F:zinc ion binding"/>
    <property type="evidence" value="ECO:0007669"/>
    <property type="project" value="UniProtKB-KW"/>
</dbReference>
<dbReference type="PROSITE" id="PS00518">
    <property type="entry name" value="ZF_RING_1"/>
    <property type="match status" value="1"/>
</dbReference>
<keyword evidence="1" id="KW-0479">Metal-binding</keyword>
<evidence type="ECO:0000256" key="1">
    <source>
        <dbReference type="ARBA" id="ARBA00022723"/>
    </source>
</evidence>
<accession>A0AAD6YW98</accession>
<name>A0AAD6YW98_9AGAR</name>
<dbReference type="SUPFAM" id="SSF57850">
    <property type="entry name" value="RING/U-box"/>
    <property type="match status" value="1"/>
</dbReference>
<dbReference type="Pfam" id="PF14634">
    <property type="entry name" value="zf-RING_5"/>
    <property type="match status" value="1"/>
</dbReference>
<proteinExistence type="predicted"/>
<keyword evidence="5" id="KW-0472">Membrane</keyword>
<gene>
    <name evidence="7" type="ORF">GGX14DRAFT_411009</name>
</gene>
<feature type="domain" description="RING-type" evidence="6">
    <location>
        <begin position="8"/>
        <end position="47"/>
    </location>
</feature>
<dbReference type="AlphaFoldDB" id="A0AAD6YW98"/>
<keyword evidence="5" id="KW-0812">Transmembrane</keyword>
<dbReference type="EMBL" id="JARJCW010000001">
    <property type="protein sequence ID" value="KAJ7230504.1"/>
    <property type="molecule type" value="Genomic_DNA"/>
</dbReference>
<feature type="transmembrane region" description="Helical" evidence="5">
    <location>
        <begin position="60"/>
        <end position="81"/>
    </location>
</feature>